<dbReference type="SMART" id="SM00185">
    <property type="entry name" value="ARM"/>
    <property type="match status" value="2"/>
</dbReference>
<feature type="region of interest" description="Disordered" evidence="5">
    <location>
        <begin position="960"/>
        <end position="979"/>
    </location>
</feature>
<dbReference type="InterPro" id="IPR011989">
    <property type="entry name" value="ARM-like"/>
</dbReference>
<dbReference type="InterPro" id="IPR000225">
    <property type="entry name" value="Armadillo"/>
</dbReference>
<feature type="non-terminal residue" evidence="6">
    <location>
        <position position="1513"/>
    </location>
</feature>
<dbReference type="GO" id="GO:0001708">
    <property type="term" value="P:cell fate specification"/>
    <property type="evidence" value="ECO:0007669"/>
    <property type="project" value="TreeGrafter"/>
</dbReference>
<feature type="compositionally biased region" description="Polar residues" evidence="5">
    <location>
        <begin position="1355"/>
        <end position="1369"/>
    </location>
</feature>
<feature type="compositionally biased region" description="Polar residues" evidence="5">
    <location>
        <begin position="472"/>
        <end position="503"/>
    </location>
</feature>
<dbReference type="GO" id="GO:0045295">
    <property type="term" value="F:gamma-catenin binding"/>
    <property type="evidence" value="ECO:0007669"/>
    <property type="project" value="TreeGrafter"/>
</dbReference>
<dbReference type="EMBL" id="VZSB01001087">
    <property type="protein sequence ID" value="NWX00539.1"/>
    <property type="molecule type" value="Genomic_DNA"/>
</dbReference>
<feature type="region of interest" description="Disordered" evidence="5">
    <location>
        <begin position="1127"/>
        <end position="1199"/>
    </location>
</feature>
<evidence type="ECO:0000256" key="4">
    <source>
        <dbReference type="PROSITE-ProRule" id="PRU00259"/>
    </source>
</evidence>
<dbReference type="GO" id="GO:0007389">
    <property type="term" value="P:pattern specification process"/>
    <property type="evidence" value="ECO:0007669"/>
    <property type="project" value="TreeGrafter"/>
</dbReference>
<dbReference type="Pfam" id="PF00514">
    <property type="entry name" value="Arm"/>
    <property type="match status" value="2"/>
</dbReference>
<dbReference type="PROSITE" id="PS50176">
    <property type="entry name" value="ARM_REPEAT"/>
    <property type="match status" value="1"/>
</dbReference>
<evidence type="ECO:0000313" key="7">
    <source>
        <dbReference type="Proteomes" id="UP000546235"/>
    </source>
</evidence>
<evidence type="ECO:0000313" key="6">
    <source>
        <dbReference type="EMBL" id="NWX00539.1"/>
    </source>
</evidence>
<accession>A0A7K6SRK5</accession>
<feature type="region of interest" description="Disordered" evidence="5">
    <location>
        <begin position="1063"/>
        <end position="1089"/>
    </location>
</feature>
<feature type="region of interest" description="Disordered" evidence="5">
    <location>
        <begin position="408"/>
        <end position="429"/>
    </location>
</feature>
<dbReference type="Proteomes" id="UP000546235">
    <property type="component" value="Unassembled WGS sequence"/>
</dbReference>
<dbReference type="Pfam" id="PF05923">
    <property type="entry name" value="APC_r"/>
    <property type="match status" value="5"/>
</dbReference>
<feature type="compositionally biased region" description="Polar residues" evidence="5">
    <location>
        <begin position="704"/>
        <end position="720"/>
    </location>
</feature>
<dbReference type="InterPro" id="IPR009240">
    <property type="entry name" value="APC_15aa_rpt"/>
</dbReference>
<feature type="compositionally biased region" description="Basic and acidic residues" evidence="5">
    <location>
        <begin position="518"/>
        <end position="532"/>
    </location>
</feature>
<dbReference type="SUPFAM" id="SSF48371">
    <property type="entry name" value="ARM repeat"/>
    <property type="match status" value="1"/>
</dbReference>
<sequence>LAIIESGGGILRNVSSLIATNEDHRQILRENSCLQTLLQHLKSHSLTIVSNACGTLWNLSARNAKDQEALWDMGAVSMLKNLIHSKHKMIAMGSAAALRNLMANRPAKYKDANIMSPGSSLPSLHVRKQKALEAELDAQHLSETFDNIDLSPKASHHNKQIHKQNIYNEYVLDSRRHDDGICRSESFNTGHMTVLSPYLNATVFPVSSSSNRGNIENSRSQKDRSLDKDGAVGLNSYHPATDNTGNFSKRIGMQITAAAQIAKVMEEVASMHIPQEDRSSCSTPEMHCLTEDRNVPRRTAAAHTHSNICFPKSENSNRTCPMLYTKLEYKRASNDSINSVSSSDGYGKRGQIKPSIESYSEDDESKFHSYGQYPADLAHKIHSANHMDDNDEELDTPINYSLKYSDEQLNSGRQSPFQNERWARPEHIRGDEIKQNEQRQLRSQNETYSMYTESEDEKCMKYQSPFGQQECVSSFRSRGSNGSEQSRVGSTLGMNQKVSQSLCQVDDYDNKPTNYSERYSEEEQHKEEEDRPTNYSINYNEEEHHVDQPIDYSLKYSTEVPPSSQKPSFTFSNSSSVQSTKTGHISSSYGNVSTPSGSSERQNQLHPSSAQSRSSHAQKTASCKTPSINQETIQTYCVEDTPICFSRCSSLSSLSSAEDEIGHDQSTHVTDANNTLQIAELKENNGILSTEGAVSEVASVSQHIRTKSSRLQTPSLSPSDSSRHKVVEFSSGAKSPSKSGAYTSKSPPEHYVQETPLMFSRCTSVSSLDSFESHSIASSVQSETCSGMVSGIISPTDLPDSPGQTMPPSRSKTPPPAQGAQIKREVAKGKVPNAEKKESGPRQVAINEAVQRVQVLSDADTLLHFATESTLDGFSCSSSLGGLSLNEPFVQKDVELRIMPPVHENEHGIEAEPEQPHDTKDNQEKKAEKPTEAEKDIMDDSDDDIEILEECIISAMPTKSSCKAKKPSQASASKISPVTRKPSQLPVYKLLPSQTGLQSQKRVSFTPGDDMPHVYFVENTPINFSTATSLSDLTIESLPNDLANVENASTRAESGEFEKRDTIPTEGISTDDSWRAKSSTRTASGLNDDKTEEGDILVECINSAMPKGKSHKPFRVKKIMDQIQQASLSASNKNQSECDKKKPTSPVKPIPQNNEYRAHLRKNTEPKSYINNERSYSENRDTKKQNLKNNSRYFNDKLPNNEERVKGSFAFDSPHYYTPIEGTPYCFSLNDSLSSLDFDDDDVDLSREKAELRKGKAKKIETEDCINTEQSSNQQPSNRTEVCQKYPTGRSQPKTFSQSAKDIPDRGAATDEKMQNFAIKTTPVYFSRNSSLISLSDINQEYNNKASEPAKQTEAPDSQIESNRPQTSGYAPKSFHVEDTPVCFSRNSSLSSLSIDSEDDLLQECISSAMPKKKKPSRIKSESEKSNPRNTGGISAEDLTLDLRGIQRPDSEHGFSPDSENFDWKAIQEGANSIVSSLHQAAAAASLSRQASSDSDSILSLKSGISLGSPFHL</sequence>
<keyword evidence="7" id="KW-1185">Reference proteome</keyword>
<feature type="compositionally biased region" description="Low complexity" evidence="5">
    <location>
        <begin position="563"/>
        <end position="581"/>
    </location>
</feature>
<proteinExistence type="inferred from homology"/>
<keyword evidence="2" id="KW-0879">Wnt signaling pathway</keyword>
<dbReference type="Pfam" id="PF16630">
    <property type="entry name" value="APC_u5"/>
    <property type="match status" value="1"/>
</dbReference>
<feature type="region of interest" description="Disordered" evidence="5">
    <location>
        <begin position="906"/>
        <end position="940"/>
    </location>
</feature>
<keyword evidence="3" id="KW-0175">Coiled coil</keyword>
<comment type="caution">
    <text evidence="6">The sequence shown here is derived from an EMBL/GenBank/DDBJ whole genome shotgun (WGS) entry which is preliminary data.</text>
</comment>
<dbReference type="InterPro" id="IPR026818">
    <property type="entry name" value="Apc_fam"/>
</dbReference>
<feature type="compositionally biased region" description="Basic and acidic residues" evidence="5">
    <location>
        <begin position="219"/>
        <end position="230"/>
    </location>
</feature>
<evidence type="ECO:0000256" key="2">
    <source>
        <dbReference type="ARBA" id="ARBA00022687"/>
    </source>
</evidence>
<dbReference type="PANTHER" id="PTHR12607">
    <property type="entry name" value="ADENOMATOUS POLYPOSIS COLI PROTEIN FAMILY"/>
    <property type="match status" value="1"/>
</dbReference>
<comment type="similarity">
    <text evidence="1">Belongs to the adenomatous polyposis coli (APC) family.</text>
</comment>
<dbReference type="InterPro" id="IPR009224">
    <property type="entry name" value="SAMP"/>
</dbReference>
<dbReference type="GO" id="GO:0016055">
    <property type="term" value="P:Wnt signaling pathway"/>
    <property type="evidence" value="ECO:0007669"/>
    <property type="project" value="UniProtKB-KW"/>
</dbReference>
<dbReference type="GO" id="GO:0007399">
    <property type="term" value="P:nervous system development"/>
    <property type="evidence" value="ECO:0007669"/>
    <property type="project" value="TreeGrafter"/>
</dbReference>
<feature type="compositionally biased region" description="Basic and acidic residues" evidence="5">
    <location>
        <begin position="906"/>
        <end position="938"/>
    </location>
</feature>
<dbReference type="InterPro" id="IPR016024">
    <property type="entry name" value="ARM-type_fold"/>
</dbReference>
<dbReference type="GO" id="GO:0090090">
    <property type="term" value="P:negative regulation of canonical Wnt signaling pathway"/>
    <property type="evidence" value="ECO:0007669"/>
    <property type="project" value="TreeGrafter"/>
</dbReference>
<dbReference type="Pfam" id="PF16635">
    <property type="entry name" value="APC_u14"/>
    <property type="match status" value="1"/>
</dbReference>
<feature type="region of interest" description="Disordered" evidence="5">
    <location>
        <begin position="1407"/>
        <end position="1439"/>
    </location>
</feature>
<evidence type="ECO:0000256" key="1">
    <source>
        <dbReference type="ARBA" id="ARBA00009051"/>
    </source>
</evidence>
<dbReference type="InterPro" id="IPR009223">
    <property type="entry name" value="APC_rpt"/>
</dbReference>
<dbReference type="GO" id="GO:0007026">
    <property type="term" value="P:negative regulation of microtubule depolymerization"/>
    <property type="evidence" value="ECO:0007669"/>
    <property type="project" value="TreeGrafter"/>
</dbReference>
<evidence type="ECO:0000256" key="5">
    <source>
        <dbReference type="SAM" id="MobiDB-lite"/>
    </source>
</evidence>
<feature type="compositionally biased region" description="Basic and acidic residues" evidence="5">
    <location>
        <begin position="1156"/>
        <end position="1165"/>
    </location>
</feature>
<feature type="non-terminal residue" evidence="6">
    <location>
        <position position="1"/>
    </location>
</feature>
<feature type="region of interest" description="Disordered" evidence="5">
    <location>
        <begin position="556"/>
        <end position="625"/>
    </location>
</feature>
<feature type="compositionally biased region" description="Polar residues" evidence="5">
    <location>
        <begin position="206"/>
        <end position="218"/>
    </location>
</feature>
<feature type="compositionally biased region" description="Basic and acidic residues" evidence="5">
    <location>
        <begin position="822"/>
        <end position="840"/>
    </location>
</feature>
<feature type="region of interest" description="Disordered" evidence="5">
    <location>
        <begin position="206"/>
        <end position="247"/>
    </location>
</feature>
<evidence type="ECO:0000256" key="3">
    <source>
        <dbReference type="ARBA" id="ARBA00023054"/>
    </source>
</evidence>
<dbReference type="Pfam" id="PF16633">
    <property type="entry name" value="APC_u9"/>
    <property type="match status" value="1"/>
</dbReference>
<gene>
    <name evidence="6" type="primary">Apc</name>
    <name evidence="6" type="ORF">CALNIC_R01413</name>
</gene>
<dbReference type="GO" id="GO:0008013">
    <property type="term" value="F:beta-catenin binding"/>
    <property type="evidence" value="ECO:0007669"/>
    <property type="project" value="InterPro"/>
</dbReference>
<feature type="repeat" description="ARM" evidence="4">
    <location>
        <begin position="32"/>
        <end position="74"/>
    </location>
</feature>
<dbReference type="GO" id="GO:0016477">
    <property type="term" value="P:cell migration"/>
    <property type="evidence" value="ECO:0007669"/>
    <property type="project" value="TreeGrafter"/>
</dbReference>
<feature type="compositionally biased region" description="Basic and acidic residues" evidence="5">
    <location>
        <begin position="1175"/>
        <end position="1184"/>
    </location>
</feature>
<dbReference type="Pfam" id="PF05924">
    <property type="entry name" value="SAMP"/>
    <property type="match status" value="3"/>
</dbReference>
<reference evidence="6 7" key="1">
    <citation type="submission" date="2019-09" db="EMBL/GenBank/DDBJ databases">
        <title>Bird 10,000 Genomes (B10K) Project - Family phase.</title>
        <authorList>
            <person name="Zhang G."/>
        </authorList>
    </citation>
    <scope>NUCLEOTIDE SEQUENCE [LARGE SCALE GENOMIC DNA]</scope>
    <source>
        <strain evidence="6">OUT-0007</strain>
        <tissue evidence="6">Blood</tissue>
    </source>
</reference>
<feature type="compositionally biased region" description="Low complexity" evidence="5">
    <location>
        <begin position="967"/>
        <end position="976"/>
    </location>
</feature>
<feature type="region of interest" description="Disordered" evidence="5">
    <location>
        <begin position="1345"/>
        <end position="1374"/>
    </location>
</feature>
<dbReference type="Gene3D" id="1.25.10.10">
    <property type="entry name" value="Leucine-rich Repeat Variant"/>
    <property type="match status" value="1"/>
</dbReference>
<dbReference type="GO" id="GO:0005881">
    <property type="term" value="C:cytoplasmic microtubule"/>
    <property type="evidence" value="ECO:0007669"/>
    <property type="project" value="TreeGrafter"/>
</dbReference>
<dbReference type="PANTHER" id="PTHR12607:SF11">
    <property type="entry name" value="ADENOMATOUS POLYPOSIS COLI PROTEIN"/>
    <property type="match status" value="1"/>
</dbReference>
<feature type="compositionally biased region" description="Polar residues" evidence="5">
    <location>
        <begin position="582"/>
        <end position="625"/>
    </location>
</feature>
<feature type="compositionally biased region" description="Polar residues" evidence="5">
    <location>
        <begin position="1067"/>
        <end position="1085"/>
    </location>
</feature>
<feature type="region of interest" description="Disordered" evidence="5">
    <location>
        <begin position="704"/>
        <end position="749"/>
    </location>
</feature>
<dbReference type="Pfam" id="PF16634">
    <property type="entry name" value="APC_u13"/>
    <property type="match status" value="1"/>
</dbReference>
<feature type="region of interest" description="Disordered" evidence="5">
    <location>
        <begin position="789"/>
        <end position="845"/>
    </location>
</feature>
<organism evidence="6 7">
    <name type="scientific">Caloenas nicobarica</name>
    <name type="common">Nicobar pigeon</name>
    <dbReference type="NCBI Taxonomy" id="187106"/>
    <lineage>
        <taxon>Eukaryota</taxon>
        <taxon>Metazoa</taxon>
        <taxon>Chordata</taxon>
        <taxon>Craniata</taxon>
        <taxon>Vertebrata</taxon>
        <taxon>Euteleostomi</taxon>
        <taxon>Archelosauria</taxon>
        <taxon>Archosauria</taxon>
        <taxon>Dinosauria</taxon>
        <taxon>Saurischia</taxon>
        <taxon>Theropoda</taxon>
        <taxon>Coelurosauria</taxon>
        <taxon>Aves</taxon>
        <taxon>Neognathae</taxon>
        <taxon>Neoaves</taxon>
        <taxon>Columbimorphae</taxon>
        <taxon>Columbiformes</taxon>
        <taxon>Columbidae</taxon>
        <taxon>Caloenas</taxon>
    </lineage>
</organism>
<protein>
    <submittedName>
        <fullName evidence="6">APC protein</fullName>
    </submittedName>
</protein>
<name>A0A7K6SRK5_CALNI</name>
<dbReference type="GO" id="GO:0030877">
    <property type="term" value="C:beta-catenin destruction complex"/>
    <property type="evidence" value="ECO:0007669"/>
    <property type="project" value="TreeGrafter"/>
</dbReference>
<feature type="compositionally biased region" description="Low complexity" evidence="5">
    <location>
        <begin position="730"/>
        <end position="741"/>
    </location>
</feature>
<feature type="compositionally biased region" description="Polar residues" evidence="5">
    <location>
        <begin position="802"/>
        <end position="812"/>
    </location>
</feature>
<feature type="region of interest" description="Disordered" evidence="5">
    <location>
        <begin position="472"/>
        <end position="532"/>
    </location>
</feature>
<dbReference type="Pfam" id="PF16636">
    <property type="entry name" value="APC_u15"/>
    <property type="match status" value="1"/>
</dbReference>
<dbReference type="Pfam" id="PF16629">
    <property type="entry name" value="Arm_APC_u3"/>
    <property type="match status" value="1"/>
</dbReference>
<dbReference type="GO" id="GO:0016342">
    <property type="term" value="C:catenin complex"/>
    <property type="evidence" value="ECO:0007669"/>
    <property type="project" value="TreeGrafter"/>
</dbReference>
<feature type="compositionally biased region" description="Polar residues" evidence="5">
    <location>
        <begin position="408"/>
        <end position="418"/>
    </location>
</feature>
<dbReference type="Pfam" id="PF05972">
    <property type="entry name" value="APC_15aa"/>
    <property type="match status" value="2"/>
</dbReference>
<feature type="compositionally biased region" description="Polar residues" evidence="5">
    <location>
        <begin position="1289"/>
        <end position="1300"/>
    </location>
</feature>
<feature type="region of interest" description="Disordered" evidence="5">
    <location>
        <begin position="1265"/>
        <end position="1308"/>
    </location>
</feature>
<feature type="compositionally biased region" description="Polar residues" evidence="5">
    <location>
        <begin position="1265"/>
        <end position="1281"/>
    </location>
</feature>
<dbReference type="GO" id="GO:0008017">
    <property type="term" value="F:microtubule binding"/>
    <property type="evidence" value="ECO:0007669"/>
    <property type="project" value="TreeGrafter"/>
</dbReference>